<feature type="chain" id="PRO_5045613986" evidence="1">
    <location>
        <begin position="27"/>
        <end position="689"/>
    </location>
</feature>
<dbReference type="RefSeq" id="WP_378133116.1">
    <property type="nucleotide sequence ID" value="NZ_JBHSMI010000023.1"/>
</dbReference>
<name>A0ABW0HQV3_9BACL</name>
<evidence type="ECO:0000313" key="3">
    <source>
        <dbReference type="Proteomes" id="UP001596113"/>
    </source>
</evidence>
<accession>A0ABW0HQV3</accession>
<gene>
    <name evidence="2" type="ORF">ACFPOF_12805</name>
</gene>
<dbReference type="EMBL" id="JBHSMI010000023">
    <property type="protein sequence ID" value="MFC5403615.1"/>
    <property type="molecule type" value="Genomic_DNA"/>
</dbReference>
<protein>
    <submittedName>
        <fullName evidence="2">Uncharacterized protein</fullName>
    </submittedName>
</protein>
<proteinExistence type="predicted"/>
<dbReference type="Proteomes" id="UP001596113">
    <property type="component" value="Unassembled WGS sequence"/>
</dbReference>
<evidence type="ECO:0000313" key="2">
    <source>
        <dbReference type="EMBL" id="MFC5403615.1"/>
    </source>
</evidence>
<keyword evidence="3" id="KW-1185">Reference proteome</keyword>
<reference evidence="3" key="1">
    <citation type="journal article" date="2019" name="Int. J. Syst. Evol. Microbiol.">
        <title>The Global Catalogue of Microorganisms (GCM) 10K type strain sequencing project: providing services to taxonomists for standard genome sequencing and annotation.</title>
        <authorList>
            <consortium name="The Broad Institute Genomics Platform"/>
            <consortium name="The Broad Institute Genome Sequencing Center for Infectious Disease"/>
            <person name="Wu L."/>
            <person name="Ma J."/>
        </authorList>
    </citation>
    <scope>NUCLEOTIDE SEQUENCE [LARGE SCALE GENOMIC DNA]</scope>
    <source>
        <strain evidence="3">CGMCC 1.18575</strain>
    </source>
</reference>
<organism evidence="2 3">
    <name type="scientific">Cohnella soli</name>
    <dbReference type="NCBI Taxonomy" id="425005"/>
    <lineage>
        <taxon>Bacteria</taxon>
        <taxon>Bacillati</taxon>
        <taxon>Bacillota</taxon>
        <taxon>Bacilli</taxon>
        <taxon>Bacillales</taxon>
        <taxon>Paenibacillaceae</taxon>
        <taxon>Cohnella</taxon>
    </lineage>
</organism>
<comment type="caution">
    <text evidence="2">The sequence shown here is derived from an EMBL/GenBank/DDBJ whole genome shotgun (WGS) entry which is preliminary data.</text>
</comment>
<evidence type="ECO:0000256" key="1">
    <source>
        <dbReference type="SAM" id="SignalP"/>
    </source>
</evidence>
<feature type="signal peptide" evidence="1">
    <location>
        <begin position="1"/>
        <end position="26"/>
    </location>
</feature>
<keyword evidence="1" id="KW-0732">Signal</keyword>
<sequence>MKKVHKILILVLLLSISVSLCNAVSAATTVAPSSTASIVSISKGFTVSLKHVDIVSNETGANLVFTLTYNNNTSKSVTLSDYWPKAKSRSGTTFTTKVSSDDKSFDKLSALTSHDITYYSKVSTTTKITDISIDIVKWDFGATSYERRLGTIVIPQGYTNLTAAFQPKNITFNNAAIKTAIKGITANKDASYYNINIPFLLENITNYSVNISNMKFFIVNGRGATYDVVSDDLKNLTIQAKERKIVTLKSAIPITAFTSKMKLVASQSVEADKIDIPRGAYVLPQAKTVSTDVVQYRDYEIKLVGIKRLPWEFQDTVTAEFRLKNKGAVSTTVPSIKSDVYVNGVKLSDNTSTVIFPEKSLDILPQSETQMYVNFKLPYTMKADDIKISLFETNNDQKTAIGELSTKDVNKFTSNTSNVIQSNIVGNRSELRVINSIIQNVNNKKMFYADVELTNTELRPNASSQYIGYLYDASGEYYRVNVSQYKKAISAGGKALISVWGNVPLNFNPVQWKLILGNAVTGQKLSAGEDIPDGGVNYGLININPKEASALQTLEHIPYSAYDLTIKKIRSYLAAEGTGVNGIKLEFSYDLIKDLKIEGASEDLGLLLEIKNNDDIAYSFTKELKVDNADTPNSLKEGQGNTKSIVFEDTDVIYKINKYNDFKLNVYIKSGDQKILIASKAIKWFVENP</sequence>